<keyword evidence="2" id="KW-0132">Cell division</keyword>
<keyword evidence="1" id="KW-0812">Transmembrane</keyword>
<dbReference type="Proteomes" id="UP000555836">
    <property type="component" value="Unassembled WGS sequence"/>
</dbReference>
<organism evidence="2 3">
    <name type="scientific">Vibrio parahaemolyticus</name>
    <dbReference type="NCBI Taxonomy" id="670"/>
    <lineage>
        <taxon>Bacteria</taxon>
        <taxon>Pseudomonadati</taxon>
        <taxon>Pseudomonadota</taxon>
        <taxon>Gammaproteobacteria</taxon>
        <taxon>Vibrionales</taxon>
        <taxon>Vibrionaceae</taxon>
        <taxon>Vibrio</taxon>
    </lineage>
</organism>
<protein>
    <submittedName>
        <fullName evidence="2">Cell division protein FtsX</fullName>
    </submittedName>
</protein>
<comment type="caution">
    <text evidence="2">The sequence shown here is derived from an EMBL/GenBank/DDBJ whole genome shotgun (WGS) entry which is preliminary data.</text>
</comment>
<proteinExistence type="predicted"/>
<evidence type="ECO:0000256" key="1">
    <source>
        <dbReference type="SAM" id="Phobius"/>
    </source>
</evidence>
<gene>
    <name evidence="2" type="ORF">HKB21_12840</name>
</gene>
<dbReference type="EMBL" id="JABCLD010001213">
    <property type="protein sequence ID" value="NMU26509.1"/>
    <property type="molecule type" value="Genomic_DNA"/>
</dbReference>
<reference evidence="2 3" key="1">
    <citation type="submission" date="2020-04" db="EMBL/GenBank/DDBJ databases">
        <title>Whole-genome sequencing of Vibrio spp. from China reveals different genetic environments of blaCTX-M-14 among diverse lineages.</title>
        <authorList>
            <person name="Zheng Z."/>
            <person name="Ye L."/>
            <person name="Chen S."/>
        </authorList>
    </citation>
    <scope>NUCLEOTIDE SEQUENCE [LARGE SCALE GENOMIC DNA]</scope>
    <source>
        <strain evidence="2 3">Vb0574</strain>
    </source>
</reference>
<dbReference type="GO" id="GO:0051301">
    <property type="term" value="P:cell division"/>
    <property type="evidence" value="ECO:0007669"/>
    <property type="project" value="UniProtKB-KW"/>
</dbReference>
<accession>A0A7Y0X6F5</accession>
<evidence type="ECO:0000313" key="2">
    <source>
        <dbReference type="EMBL" id="NMU26509.1"/>
    </source>
</evidence>
<feature type="non-terminal residue" evidence="2">
    <location>
        <position position="1"/>
    </location>
</feature>
<evidence type="ECO:0000313" key="3">
    <source>
        <dbReference type="Proteomes" id="UP000555836"/>
    </source>
</evidence>
<sequence length="63" mass="6871">VTALVTIVMNSAVEDLAALYDSQFRLVGLSWDESLLLIIIGSLLGCIAARFSAQRHLKEIEPV</sequence>
<feature type="transmembrane region" description="Helical" evidence="1">
    <location>
        <begin position="34"/>
        <end position="53"/>
    </location>
</feature>
<dbReference type="AlphaFoldDB" id="A0A7Y0X6F5"/>
<keyword evidence="1" id="KW-1133">Transmembrane helix</keyword>
<keyword evidence="1" id="KW-0472">Membrane</keyword>
<name>A0A7Y0X6F5_VIBPH</name>
<keyword evidence="2" id="KW-0131">Cell cycle</keyword>